<evidence type="ECO:0000313" key="3">
    <source>
        <dbReference type="Proteomes" id="UP001220324"/>
    </source>
</evidence>
<accession>A0AAD6CLN3</accession>
<evidence type="ECO:0000313" key="2">
    <source>
        <dbReference type="EMBL" id="KAJ5525715.1"/>
    </source>
</evidence>
<gene>
    <name evidence="2" type="ORF">N7494_012365</name>
</gene>
<proteinExistence type="predicted"/>
<dbReference type="AlphaFoldDB" id="A0AAD6CLN3"/>
<keyword evidence="1" id="KW-1133">Transmembrane helix</keyword>
<keyword evidence="1" id="KW-0472">Membrane</keyword>
<keyword evidence="1" id="KW-0812">Transmembrane</keyword>
<evidence type="ECO:0000256" key="1">
    <source>
        <dbReference type="SAM" id="Phobius"/>
    </source>
</evidence>
<dbReference type="Proteomes" id="UP001220324">
    <property type="component" value="Unassembled WGS sequence"/>
</dbReference>
<name>A0AAD6CLN3_9EURO</name>
<dbReference type="EMBL" id="JAQIZZ010000008">
    <property type="protein sequence ID" value="KAJ5525715.1"/>
    <property type="molecule type" value="Genomic_DNA"/>
</dbReference>
<sequence>MFSSMQIIWYPIAAVLNLVLRLLWYRTPPKDDIEILERPSTLRSKSTQFDSAATTIKQDSSHVKVVEVARDCSENTTKECEVGNG</sequence>
<comment type="caution">
    <text evidence="2">The sequence shown here is derived from an EMBL/GenBank/DDBJ whole genome shotgun (WGS) entry which is preliminary data.</text>
</comment>
<keyword evidence="3" id="KW-1185">Reference proteome</keyword>
<feature type="transmembrane region" description="Helical" evidence="1">
    <location>
        <begin position="6"/>
        <end position="24"/>
    </location>
</feature>
<protein>
    <submittedName>
        <fullName evidence="2">Uncharacterized protein</fullName>
    </submittedName>
</protein>
<organism evidence="2 3">
    <name type="scientific">Penicillium frequentans</name>
    <dbReference type="NCBI Taxonomy" id="3151616"/>
    <lineage>
        <taxon>Eukaryota</taxon>
        <taxon>Fungi</taxon>
        <taxon>Dikarya</taxon>
        <taxon>Ascomycota</taxon>
        <taxon>Pezizomycotina</taxon>
        <taxon>Eurotiomycetes</taxon>
        <taxon>Eurotiomycetidae</taxon>
        <taxon>Eurotiales</taxon>
        <taxon>Aspergillaceae</taxon>
        <taxon>Penicillium</taxon>
    </lineage>
</organism>
<reference evidence="2 3" key="1">
    <citation type="journal article" date="2023" name="IMA Fungus">
        <title>Comparative genomic study of the Penicillium genus elucidates a diverse pangenome and 15 lateral gene transfer events.</title>
        <authorList>
            <person name="Petersen C."/>
            <person name="Sorensen T."/>
            <person name="Nielsen M.R."/>
            <person name="Sondergaard T.E."/>
            <person name="Sorensen J.L."/>
            <person name="Fitzpatrick D.A."/>
            <person name="Frisvad J.C."/>
            <person name="Nielsen K.L."/>
        </authorList>
    </citation>
    <scope>NUCLEOTIDE SEQUENCE [LARGE SCALE GENOMIC DNA]</scope>
    <source>
        <strain evidence="2 3">IBT 35679</strain>
    </source>
</reference>